<sequence>MRRQHHQQLHRQRAGEVIVLRLRPVHVRGHAAEETLADIEHERGRPVHVARLDQAPAAAIHVKSLVAGTGLAAHRQQGAVGRGERPARALGGAVRHHAPDRFGHHLRHFRRQHLLVADGLGAADGGVVRGVLGKVQTGDALAGLAHAAVDDDAHQLGQRGRPVGRSAQRGRVRRHQRIERVTHLLPLLVHFHEAFHFQQAGNAAVLGVLALGFQQPLVHLLALLLAGRVHLRERGARVGVQVSHHPQFQRVHAGQVATVGQRPLVDGVLVVQLGHAFVRHFVLRRQVGAQERGKLLLARFRIHGAVDHGQAHRRAAQVGQHDVVELGDRLALVLGPEARQELLAFLVREARQVLGAARIVGVGQQRGGRARRLEHVELGDVAHQAHEHQVGRTAQRLGHGQDLAVVFLGEVAEVMQAATGEEAFAWVARILALHGRVQHRRQGARFAAHRQALEVIDGPQRQLVLRIDHRLAQLGGTHARVLLVQLVHDVEVADQGAQLGRRAQVELGAFVDVERLVVVVGLQAQEVGVLALFQQGKAVHHVGRVAIAEHALAGQAGSLGALGVAQVVQYLRDRCLRLRVQRAGHVQVQAVEVVHPVVAQQVGQVVADRIGGLARDKGHRRRRLQAVALGRMQLLFQGHVAHGGRDYAVLGQDAQVGVGQLVEVVGAVAQVVAGAALRDHQAQRFLVHQRGIGVRLFQVARHDAVEVVEGTAVPHPHAVADAIDFAIAGLGRQRHRVQVFDDDAAAGLGGIRAVLVRTQAGRDHLLQLVGHGTGAPFGRMAVFLDLRGQRAAAGGAVAGAQCTQAFLEHGLGQAVPFHCRVALGVSIVEQFAVFDV</sequence>
<dbReference type="Proteomes" id="UP000175989">
    <property type="component" value="Unassembled WGS sequence"/>
</dbReference>
<protein>
    <recommendedName>
        <fullName evidence="3">NAD-specific glutamate dehydrogenase</fullName>
    </recommendedName>
</protein>
<dbReference type="EMBL" id="LROM01000034">
    <property type="protein sequence ID" value="OFA08836.1"/>
    <property type="molecule type" value="Genomic_DNA"/>
</dbReference>
<reference evidence="2" key="1">
    <citation type="journal article" date="2016" name="Front. Microbiol.">
        <title>Molecular Keys to the Janthinobacterium and Duganella spp. Interaction with the Plant Pathogen Fusarium graminearum.</title>
        <authorList>
            <person name="Haack F.S."/>
            <person name="Poehlein A."/>
            <person name="Kroger C."/>
            <person name="Voigt C.A."/>
            <person name="Piepenbring M."/>
            <person name="Bode H.B."/>
            <person name="Daniel R."/>
            <person name="Schafer W."/>
            <person name="Streit W.R."/>
        </authorList>
    </citation>
    <scope>NUCLEOTIDE SEQUENCE [LARGE SCALE GENOMIC DNA]</scope>
    <source>
        <strain evidence="2">T54</strain>
    </source>
</reference>
<accession>A0A1E7X6R4</accession>
<proteinExistence type="predicted"/>
<comment type="caution">
    <text evidence="1">The sequence shown here is derived from an EMBL/GenBank/DDBJ whole genome shotgun (WGS) entry which is preliminary data.</text>
</comment>
<name>A0A1E7X6R4_9BURK</name>
<evidence type="ECO:0008006" key="3">
    <source>
        <dbReference type="Google" id="ProtNLM"/>
    </source>
</evidence>
<organism evidence="1 2">
    <name type="scientific">Duganella phyllosphaerae</name>
    <dbReference type="NCBI Taxonomy" id="762836"/>
    <lineage>
        <taxon>Bacteria</taxon>
        <taxon>Pseudomonadati</taxon>
        <taxon>Pseudomonadota</taxon>
        <taxon>Betaproteobacteria</taxon>
        <taxon>Burkholderiales</taxon>
        <taxon>Oxalobacteraceae</taxon>
        <taxon>Telluria group</taxon>
        <taxon>Duganella</taxon>
    </lineage>
</organism>
<dbReference type="AlphaFoldDB" id="A0A1E7X6R4"/>
<evidence type="ECO:0000313" key="2">
    <source>
        <dbReference type="Proteomes" id="UP000175989"/>
    </source>
</evidence>
<evidence type="ECO:0000313" key="1">
    <source>
        <dbReference type="EMBL" id="OFA08836.1"/>
    </source>
</evidence>
<keyword evidence="2" id="KW-1185">Reference proteome</keyword>
<gene>
    <name evidence="1" type="ORF">DUPY_04640</name>
</gene>